<evidence type="ECO:0000313" key="2">
    <source>
        <dbReference type="EMBL" id="KAJ7369098.1"/>
    </source>
</evidence>
<comment type="caution">
    <text evidence="2">The sequence shown here is derived from an EMBL/GenBank/DDBJ whole genome shotgun (WGS) entry which is preliminary data.</text>
</comment>
<organism evidence="2 3">
    <name type="scientific">Mycena albidolilacea</name>
    <dbReference type="NCBI Taxonomy" id="1033008"/>
    <lineage>
        <taxon>Eukaryota</taxon>
        <taxon>Fungi</taxon>
        <taxon>Dikarya</taxon>
        <taxon>Basidiomycota</taxon>
        <taxon>Agaricomycotina</taxon>
        <taxon>Agaricomycetes</taxon>
        <taxon>Agaricomycetidae</taxon>
        <taxon>Agaricales</taxon>
        <taxon>Marasmiineae</taxon>
        <taxon>Mycenaceae</taxon>
        <taxon>Mycena</taxon>
    </lineage>
</organism>
<protein>
    <submittedName>
        <fullName evidence="2">Uncharacterized protein</fullName>
    </submittedName>
</protein>
<proteinExistence type="predicted"/>
<evidence type="ECO:0000256" key="1">
    <source>
        <dbReference type="SAM" id="MobiDB-lite"/>
    </source>
</evidence>
<reference evidence="2" key="1">
    <citation type="submission" date="2023-03" db="EMBL/GenBank/DDBJ databases">
        <title>Massive genome expansion in bonnet fungi (Mycena s.s.) driven by repeated elements and novel gene families across ecological guilds.</title>
        <authorList>
            <consortium name="Lawrence Berkeley National Laboratory"/>
            <person name="Harder C.B."/>
            <person name="Miyauchi S."/>
            <person name="Viragh M."/>
            <person name="Kuo A."/>
            <person name="Thoen E."/>
            <person name="Andreopoulos B."/>
            <person name="Lu D."/>
            <person name="Skrede I."/>
            <person name="Drula E."/>
            <person name="Henrissat B."/>
            <person name="Morin E."/>
            <person name="Kohler A."/>
            <person name="Barry K."/>
            <person name="LaButti K."/>
            <person name="Morin E."/>
            <person name="Salamov A."/>
            <person name="Lipzen A."/>
            <person name="Mereny Z."/>
            <person name="Hegedus B."/>
            <person name="Baldrian P."/>
            <person name="Stursova M."/>
            <person name="Weitz H."/>
            <person name="Taylor A."/>
            <person name="Grigoriev I.V."/>
            <person name="Nagy L.G."/>
            <person name="Martin F."/>
            <person name="Kauserud H."/>
        </authorList>
    </citation>
    <scope>NUCLEOTIDE SEQUENCE</scope>
    <source>
        <strain evidence="2">CBHHK002</strain>
    </source>
</reference>
<feature type="compositionally biased region" description="Basic and acidic residues" evidence="1">
    <location>
        <begin position="37"/>
        <end position="49"/>
    </location>
</feature>
<accession>A0AAD7F718</accession>
<feature type="region of interest" description="Disordered" evidence="1">
    <location>
        <begin position="17"/>
        <end position="69"/>
    </location>
</feature>
<keyword evidence="3" id="KW-1185">Reference proteome</keyword>
<name>A0AAD7F718_9AGAR</name>
<gene>
    <name evidence="2" type="ORF">DFH08DRAFT_796895</name>
</gene>
<sequence>MSKVLSGTRILGSAKTCRGVEAEDGGDSGKLTGGIYHHGDAGAKARESNADPTCGTHEDRDAKSASARTVQRSTRVERACVGGIVQGWCSSGNQWPSSFHASSLLSVSRAYSVLQELASWRARSELTSPLARVIKREVYLGVNASVFCGMQGQEETTLGSMVGVWSRNEVKRVNRLKDWLGRFDSWELLDLAKNSMGHSGQPKIHPRNPTQGIFSGLFRVGLVVACGSGPVLHIPRSLATSDKSTNNWIPSLDTRVRQILVTGLKIYEFFRMGHRSPSDVQILKTVTKTL</sequence>
<dbReference type="AlphaFoldDB" id="A0AAD7F718"/>
<dbReference type="EMBL" id="JARIHO010000001">
    <property type="protein sequence ID" value="KAJ7369098.1"/>
    <property type="molecule type" value="Genomic_DNA"/>
</dbReference>
<dbReference type="Proteomes" id="UP001218218">
    <property type="component" value="Unassembled WGS sequence"/>
</dbReference>
<evidence type="ECO:0000313" key="3">
    <source>
        <dbReference type="Proteomes" id="UP001218218"/>
    </source>
</evidence>